<dbReference type="InterPro" id="IPR040040">
    <property type="entry name" value="ATG11"/>
</dbReference>
<keyword evidence="2" id="KW-0813">Transport</keyword>
<sequence>MGSHSNLPISISTISTDILGQAMDLDATNLILMNPLGSQLTDNLLRSILDAHRSPSASLAIPTPSSSKALSPLPPHSSTTQDPTHLLYAFDRQYLSADPAEVLSKLASQLEDALEPSVPQFDPNVDTNTDSITTLAKAHHKSGSAHLRTTILLLSHVRAQKSALEAALNNLDKFRESPKGAWEAFETFAQPLVEGYGTLLEAYAPALALARRVKIHPQLLSTSVLNRPSAPSSTIGSSGSTVVKSKFMGDYVMEDRITQIRDRCLKVYDELCLGFKRIRASSREVDDGAITLRSELAGPDCDLEDLDLLEKDAEEGFQRIEEVIFQIPQFTEEEQDALLESFAELFILDDDSRERIAFLVERKVIIYIRASSSPLIVLLTYLAELLASSYRYVIKQDISPSGNSI</sequence>
<dbReference type="PANTHER" id="PTHR13222:SF1">
    <property type="entry name" value="RB1-INDUCIBLE COILED-COIL PROTEIN 1"/>
    <property type="match status" value="1"/>
</dbReference>
<dbReference type="GO" id="GO:0034045">
    <property type="term" value="C:phagophore assembly site membrane"/>
    <property type="evidence" value="ECO:0007669"/>
    <property type="project" value="UniProtKB-SubCell"/>
</dbReference>
<dbReference type="Pfam" id="PF04108">
    <property type="entry name" value="ATG17_like"/>
    <property type="match status" value="1"/>
</dbReference>
<feature type="compositionally biased region" description="Low complexity" evidence="3">
    <location>
        <begin position="62"/>
        <end position="71"/>
    </location>
</feature>
<dbReference type="InterPro" id="IPR045326">
    <property type="entry name" value="ATG17-like_dom"/>
</dbReference>
<dbReference type="GO" id="GO:0019901">
    <property type="term" value="F:protein kinase binding"/>
    <property type="evidence" value="ECO:0007669"/>
    <property type="project" value="TreeGrafter"/>
</dbReference>
<dbReference type="GO" id="GO:0034517">
    <property type="term" value="P:ribophagy"/>
    <property type="evidence" value="ECO:0007669"/>
    <property type="project" value="TreeGrafter"/>
</dbReference>
<comment type="caution">
    <text evidence="5">The sequence shown here is derived from an EMBL/GenBank/DDBJ whole genome shotgun (WGS) entry which is preliminary data.</text>
</comment>
<evidence type="ECO:0000259" key="4">
    <source>
        <dbReference type="Pfam" id="PF04108"/>
    </source>
</evidence>
<dbReference type="GO" id="GO:1990316">
    <property type="term" value="C:Atg1/ULK1 kinase complex"/>
    <property type="evidence" value="ECO:0007669"/>
    <property type="project" value="TreeGrafter"/>
</dbReference>
<name>A0A9P6TEV7_9BASI</name>
<accession>A0A9P6TEV7</accession>
<keyword evidence="1 2" id="KW-0072">Autophagy</keyword>
<comment type="subunit">
    <text evidence="2">Homodimer.</text>
</comment>
<gene>
    <name evidence="5" type="ORF">CROQUDRAFT_430972</name>
</gene>
<evidence type="ECO:0000256" key="2">
    <source>
        <dbReference type="RuleBase" id="RU367075"/>
    </source>
</evidence>
<keyword evidence="2" id="KW-0472">Membrane</keyword>
<comment type="similarity">
    <text evidence="2">Belongs to the ATG11 family.</text>
</comment>
<dbReference type="GO" id="GO:0000045">
    <property type="term" value="P:autophagosome assembly"/>
    <property type="evidence" value="ECO:0007669"/>
    <property type="project" value="UniProtKB-UniRule"/>
</dbReference>
<evidence type="ECO:0000256" key="1">
    <source>
        <dbReference type="ARBA" id="ARBA00023006"/>
    </source>
</evidence>
<organism evidence="5 6">
    <name type="scientific">Cronartium quercuum f. sp. fusiforme G11</name>
    <dbReference type="NCBI Taxonomy" id="708437"/>
    <lineage>
        <taxon>Eukaryota</taxon>
        <taxon>Fungi</taxon>
        <taxon>Dikarya</taxon>
        <taxon>Basidiomycota</taxon>
        <taxon>Pucciniomycotina</taxon>
        <taxon>Pucciniomycetes</taxon>
        <taxon>Pucciniales</taxon>
        <taxon>Coleosporiaceae</taxon>
        <taxon>Cronartium</taxon>
    </lineage>
</organism>
<evidence type="ECO:0000256" key="3">
    <source>
        <dbReference type="SAM" id="MobiDB-lite"/>
    </source>
</evidence>
<reference evidence="5" key="1">
    <citation type="submission" date="2013-11" db="EMBL/GenBank/DDBJ databases">
        <title>Genome sequence of the fusiform rust pathogen reveals effectors for host alternation and coevolution with pine.</title>
        <authorList>
            <consortium name="DOE Joint Genome Institute"/>
            <person name="Smith K."/>
            <person name="Pendleton A."/>
            <person name="Kubisiak T."/>
            <person name="Anderson C."/>
            <person name="Salamov A."/>
            <person name="Aerts A."/>
            <person name="Riley R."/>
            <person name="Clum A."/>
            <person name="Lindquist E."/>
            <person name="Ence D."/>
            <person name="Campbell M."/>
            <person name="Kronenberg Z."/>
            <person name="Feau N."/>
            <person name="Dhillon B."/>
            <person name="Hamelin R."/>
            <person name="Burleigh J."/>
            <person name="Smith J."/>
            <person name="Yandell M."/>
            <person name="Nelson C."/>
            <person name="Grigoriev I."/>
            <person name="Davis J."/>
        </authorList>
    </citation>
    <scope>NUCLEOTIDE SEQUENCE</scope>
    <source>
        <strain evidence="5">G11</strain>
    </source>
</reference>
<keyword evidence="2" id="KW-0653">Protein transport</keyword>
<protein>
    <recommendedName>
        <fullName evidence="2">Autophagy-related protein 11</fullName>
    </recommendedName>
</protein>
<dbReference type="GO" id="GO:0005774">
    <property type="term" value="C:vacuolar membrane"/>
    <property type="evidence" value="ECO:0007669"/>
    <property type="project" value="UniProtKB-SubCell"/>
</dbReference>
<dbReference type="GO" id="GO:0060090">
    <property type="term" value="F:molecular adaptor activity"/>
    <property type="evidence" value="ECO:0007669"/>
    <property type="project" value="TreeGrafter"/>
</dbReference>
<dbReference type="PANTHER" id="PTHR13222">
    <property type="entry name" value="RB1-INDUCIBLE COILED-COIL"/>
    <property type="match status" value="1"/>
</dbReference>
<feature type="region of interest" description="Disordered" evidence="3">
    <location>
        <begin position="56"/>
        <end position="82"/>
    </location>
</feature>
<comment type="function">
    <text evidence="2">Involved in cytoplasm to vacuole transport (Cvt), pexophagy, mitophagy and nucleophagy. Recruits mitochondria for their selective degradation via autophagy (mitophagy) during starvation. Works as scaffold proteins that recruit ATG proteins to the pre-autophagosome (PAS), the site of vesicle/autophagosome formation. Required for the Cvt vesicles completion.</text>
</comment>
<dbReference type="EMBL" id="MU167240">
    <property type="protein sequence ID" value="KAG0148148.1"/>
    <property type="molecule type" value="Genomic_DNA"/>
</dbReference>
<dbReference type="GO" id="GO:0034727">
    <property type="term" value="P:piecemeal microautophagy of the nucleus"/>
    <property type="evidence" value="ECO:0007669"/>
    <property type="project" value="TreeGrafter"/>
</dbReference>
<dbReference type="Proteomes" id="UP000886653">
    <property type="component" value="Unassembled WGS sequence"/>
</dbReference>
<comment type="subcellular location">
    <subcellularLocation>
        <location evidence="2">Preautophagosomal structure membrane</location>
        <topology evidence="2">Peripheral membrane protein</topology>
    </subcellularLocation>
    <subcellularLocation>
        <location evidence="2">Vacuole membrane</location>
        <topology evidence="2">Peripheral membrane protein</topology>
    </subcellularLocation>
    <text evidence="2">During pexophagy, accumulates in the vacuolar membrane region, where the peroxisomes contact the vacuole.</text>
</comment>
<dbReference type="OrthoDB" id="447953at2759"/>
<dbReference type="GO" id="GO:0000422">
    <property type="term" value="P:autophagy of mitochondrion"/>
    <property type="evidence" value="ECO:0007669"/>
    <property type="project" value="TreeGrafter"/>
</dbReference>
<keyword evidence="2" id="KW-0926">Vacuole</keyword>
<evidence type="ECO:0000313" key="5">
    <source>
        <dbReference type="EMBL" id="KAG0148148.1"/>
    </source>
</evidence>
<feature type="domain" description="Autophagy protein ATG17-like" evidence="4">
    <location>
        <begin position="131"/>
        <end position="355"/>
    </location>
</feature>
<proteinExistence type="inferred from homology"/>
<evidence type="ECO:0000313" key="6">
    <source>
        <dbReference type="Proteomes" id="UP000886653"/>
    </source>
</evidence>
<dbReference type="GO" id="GO:1903599">
    <property type="term" value="P:positive regulation of autophagy of mitochondrion"/>
    <property type="evidence" value="ECO:0007669"/>
    <property type="project" value="UniProtKB-UniRule"/>
</dbReference>
<dbReference type="AlphaFoldDB" id="A0A9P6TEV7"/>
<dbReference type="GO" id="GO:0015031">
    <property type="term" value="P:protein transport"/>
    <property type="evidence" value="ECO:0007669"/>
    <property type="project" value="UniProtKB-KW"/>
</dbReference>
<dbReference type="GO" id="GO:0061709">
    <property type="term" value="P:reticulophagy"/>
    <property type="evidence" value="ECO:0007669"/>
    <property type="project" value="TreeGrafter"/>
</dbReference>
<keyword evidence="6" id="KW-1185">Reference proteome</keyword>